<comment type="similarity">
    <text evidence="6">Belongs to the IQD family.</text>
</comment>
<dbReference type="AlphaFoldDB" id="A0AA39VKJ0"/>
<dbReference type="EMBL" id="JAUESC010000383">
    <property type="protein sequence ID" value="KAK0583990.1"/>
    <property type="molecule type" value="Genomic_DNA"/>
</dbReference>
<evidence type="ECO:0000313" key="12">
    <source>
        <dbReference type="Proteomes" id="UP001168877"/>
    </source>
</evidence>
<keyword evidence="3" id="KW-0112">Calmodulin-binding</keyword>
<dbReference type="PANTHER" id="PTHR32295:SF175">
    <property type="entry name" value="PROTEIN IQ-DOMAIN 2"/>
    <property type="match status" value="1"/>
</dbReference>
<feature type="region of interest" description="Disordered" evidence="9">
    <location>
        <begin position="324"/>
        <end position="410"/>
    </location>
</feature>
<comment type="subcellular location">
    <subcellularLocation>
        <location evidence="1">Mitochondrion inner membrane</location>
    </subcellularLocation>
</comment>
<dbReference type="InterPro" id="IPR036869">
    <property type="entry name" value="J_dom_sf"/>
</dbReference>
<dbReference type="CDD" id="cd06257">
    <property type="entry name" value="DnaJ"/>
    <property type="match status" value="1"/>
</dbReference>
<evidence type="ECO:0000256" key="6">
    <source>
        <dbReference type="ARBA" id="ARBA00024341"/>
    </source>
</evidence>
<dbReference type="FunFam" id="1.10.287.110:FF:000001">
    <property type="entry name" value="Import inner membrane translocase subunit tim14"/>
    <property type="match status" value="1"/>
</dbReference>
<comment type="function">
    <text evidence="7">Component of the PAM complex, a complex required for the translocation of transit peptide-containing proteins from the inner membrane into the mitochondrial matrix in an ATP-dependent manner.</text>
</comment>
<name>A0AA39VKJ0_ACESA</name>
<dbReference type="SUPFAM" id="SSF46565">
    <property type="entry name" value="Chaperone J-domain"/>
    <property type="match status" value="1"/>
</dbReference>
<evidence type="ECO:0000256" key="3">
    <source>
        <dbReference type="ARBA" id="ARBA00022860"/>
    </source>
</evidence>
<feature type="compositionally biased region" description="Basic and acidic residues" evidence="9">
    <location>
        <begin position="288"/>
        <end position="299"/>
    </location>
</feature>
<feature type="region of interest" description="Disordered" evidence="9">
    <location>
        <begin position="288"/>
        <end position="307"/>
    </location>
</feature>
<keyword evidence="4" id="KW-0496">Mitochondrion</keyword>
<evidence type="ECO:0000313" key="11">
    <source>
        <dbReference type="EMBL" id="KAK0583990.1"/>
    </source>
</evidence>
<reference evidence="11" key="2">
    <citation type="submission" date="2023-06" db="EMBL/GenBank/DDBJ databases">
        <authorList>
            <person name="Swenson N.G."/>
            <person name="Wegrzyn J.L."/>
            <person name="Mcevoy S.L."/>
        </authorList>
    </citation>
    <scope>NUCLEOTIDE SEQUENCE</scope>
    <source>
        <strain evidence="11">NS2018</strain>
        <tissue evidence="11">Leaf</tissue>
    </source>
</reference>
<comment type="caution">
    <text evidence="11">The sequence shown here is derived from an EMBL/GenBank/DDBJ whole genome shotgun (WGS) entry which is preliminary data.</text>
</comment>
<dbReference type="PANTHER" id="PTHR32295">
    <property type="entry name" value="IQ-DOMAIN 5-RELATED"/>
    <property type="match status" value="1"/>
</dbReference>
<evidence type="ECO:0000256" key="1">
    <source>
        <dbReference type="ARBA" id="ARBA00004273"/>
    </source>
</evidence>
<dbReference type="InterPro" id="IPR001623">
    <property type="entry name" value="DnaJ_domain"/>
</dbReference>
<sequence>MGRKGKWFSSVKKALSPDSKEKKDKKSKKKWFGKQTDIASNSSAVVETFKTSPPSIPLLQQPEEDNVTEAENEQRNFAATVAVTTTTAASVQDPVDDASQTVKEVVQINTNTRFQGKLKEEAAAIRIQTAFRGYLARRALRALRGLVRLKLLMEGAVVKRQACNTLRCMQTLSRVQSQIRSRRIRMSEENQALQKQLLQKHAKELATQIGENWDDSAQSKEQVEANLLSKYEATMRRERAMAYSFSHQQTWKNSSRSANPMFMDPRNPSWGWSWLERWMAARPWESRGVNEKEPKDDQSSVKSASCSIVGGEISRSYARYQLNNDKLSPTTNQKTSKTPSQQSPSTPSKPTTPTVPRKLKSASPRGSVLGLEDDARSMISMQSEKNRRHSIAGSSVRDDESLPSSPAAPRYMEYHTSNKVTLVFNKIYMANPVAPLIAGLAVAAAAYAGKYGIQAWQAFKARPPTARLRKFYEGGFQPVMTRREAALILGVRESTPVDKVKEAHRRVMVANHPDAGGSDYLAIKINEAKDMMLRRTKGNSSAF</sequence>
<reference evidence="11" key="1">
    <citation type="journal article" date="2022" name="Plant J.">
        <title>Strategies of tolerance reflected in two North American maple genomes.</title>
        <authorList>
            <person name="McEvoy S.L."/>
            <person name="Sezen U.U."/>
            <person name="Trouern-Trend A."/>
            <person name="McMahon S.M."/>
            <person name="Schaberg P.G."/>
            <person name="Yang J."/>
            <person name="Wegrzyn J.L."/>
            <person name="Swenson N.G."/>
        </authorList>
    </citation>
    <scope>NUCLEOTIDE SEQUENCE</scope>
    <source>
        <strain evidence="11">NS2018</strain>
    </source>
</reference>
<evidence type="ECO:0000256" key="9">
    <source>
        <dbReference type="SAM" id="MobiDB-lite"/>
    </source>
</evidence>
<dbReference type="SMART" id="SM00271">
    <property type="entry name" value="DnaJ"/>
    <property type="match status" value="1"/>
</dbReference>
<feature type="region of interest" description="Disordered" evidence="9">
    <location>
        <begin position="1"/>
        <end position="34"/>
    </location>
</feature>
<protein>
    <recommendedName>
        <fullName evidence="10">J domain-containing protein</fullName>
    </recommendedName>
</protein>
<dbReference type="PROSITE" id="PS50096">
    <property type="entry name" value="IQ"/>
    <property type="match status" value="1"/>
</dbReference>
<keyword evidence="2" id="KW-0999">Mitochondrion inner membrane</keyword>
<keyword evidence="12" id="KW-1185">Reference proteome</keyword>
<evidence type="ECO:0000256" key="5">
    <source>
        <dbReference type="ARBA" id="ARBA00023136"/>
    </source>
</evidence>
<evidence type="ECO:0000256" key="7">
    <source>
        <dbReference type="ARBA" id="ARBA00059031"/>
    </source>
</evidence>
<proteinExistence type="inferred from homology"/>
<keyword evidence="5" id="KW-0472">Membrane</keyword>
<evidence type="ECO:0000256" key="4">
    <source>
        <dbReference type="ARBA" id="ARBA00023128"/>
    </source>
</evidence>
<dbReference type="GO" id="GO:0005743">
    <property type="term" value="C:mitochondrial inner membrane"/>
    <property type="evidence" value="ECO:0007669"/>
    <property type="project" value="UniProtKB-SubCell"/>
</dbReference>
<dbReference type="GO" id="GO:0005516">
    <property type="term" value="F:calmodulin binding"/>
    <property type="evidence" value="ECO:0007669"/>
    <property type="project" value="UniProtKB-KW"/>
</dbReference>
<evidence type="ECO:0000256" key="2">
    <source>
        <dbReference type="ARBA" id="ARBA00022792"/>
    </source>
</evidence>
<evidence type="ECO:0000259" key="10">
    <source>
        <dbReference type="SMART" id="SM00271"/>
    </source>
</evidence>
<dbReference type="InterPro" id="IPR000048">
    <property type="entry name" value="IQ_motif_EF-hand-BS"/>
</dbReference>
<dbReference type="Pfam" id="PF00612">
    <property type="entry name" value="IQ"/>
    <property type="match status" value="1"/>
</dbReference>
<dbReference type="SMART" id="SM00015">
    <property type="entry name" value="IQ"/>
    <property type="match status" value="1"/>
</dbReference>
<organism evidence="11 12">
    <name type="scientific">Acer saccharum</name>
    <name type="common">Sugar maple</name>
    <dbReference type="NCBI Taxonomy" id="4024"/>
    <lineage>
        <taxon>Eukaryota</taxon>
        <taxon>Viridiplantae</taxon>
        <taxon>Streptophyta</taxon>
        <taxon>Embryophyta</taxon>
        <taxon>Tracheophyta</taxon>
        <taxon>Spermatophyta</taxon>
        <taxon>Magnoliopsida</taxon>
        <taxon>eudicotyledons</taxon>
        <taxon>Gunneridae</taxon>
        <taxon>Pentapetalae</taxon>
        <taxon>rosids</taxon>
        <taxon>malvids</taxon>
        <taxon>Sapindales</taxon>
        <taxon>Sapindaceae</taxon>
        <taxon>Hippocastanoideae</taxon>
        <taxon>Acereae</taxon>
        <taxon>Acer</taxon>
    </lineage>
</organism>
<accession>A0AA39VKJ0</accession>
<feature type="compositionally biased region" description="Low complexity" evidence="9">
    <location>
        <begin position="328"/>
        <end position="354"/>
    </location>
</feature>
<comment type="subunit">
    <text evidence="8">Probable component of the PAM complex at least composed of a mitochondrial HSP70 protein, TIMM44 and TIMM14. The complex interacts with the TIMM23 component of the TIM17:23 complex.</text>
</comment>
<dbReference type="Gene3D" id="1.10.287.110">
    <property type="entry name" value="DnaJ domain"/>
    <property type="match status" value="1"/>
</dbReference>
<feature type="domain" description="J" evidence="10">
    <location>
        <begin position="483"/>
        <end position="537"/>
    </location>
</feature>
<evidence type="ECO:0000256" key="8">
    <source>
        <dbReference type="ARBA" id="ARBA00063640"/>
    </source>
</evidence>
<gene>
    <name evidence="11" type="ORF">LWI29_006103</name>
</gene>
<dbReference type="Proteomes" id="UP001168877">
    <property type="component" value="Unassembled WGS sequence"/>
</dbReference>